<evidence type="ECO:0000313" key="5">
    <source>
        <dbReference type="Proteomes" id="UP000722485"/>
    </source>
</evidence>
<evidence type="ECO:0000256" key="2">
    <source>
        <dbReference type="ARBA" id="ARBA00022679"/>
    </source>
</evidence>
<dbReference type="PANTHER" id="PTHR32385">
    <property type="entry name" value="MANNOSYL PHOSPHORYLINOSITOL CERAMIDE SYNTHASE"/>
    <property type="match status" value="1"/>
</dbReference>
<keyword evidence="3" id="KW-1133">Transmembrane helix</keyword>
<dbReference type="InterPro" id="IPR007577">
    <property type="entry name" value="GlycoTrfase_DXD_sugar-bd_CS"/>
</dbReference>
<dbReference type="OrthoDB" id="3647at2759"/>
<keyword evidence="3" id="KW-0472">Membrane</keyword>
<keyword evidence="2" id="KW-0808">Transferase</keyword>
<feature type="transmembrane region" description="Helical" evidence="3">
    <location>
        <begin position="301"/>
        <end position="317"/>
    </location>
</feature>
<keyword evidence="3" id="KW-0812">Transmembrane</keyword>
<dbReference type="GO" id="GO:0016020">
    <property type="term" value="C:membrane"/>
    <property type="evidence" value="ECO:0007669"/>
    <property type="project" value="GOC"/>
</dbReference>
<dbReference type="Proteomes" id="UP000722485">
    <property type="component" value="Unassembled WGS sequence"/>
</dbReference>
<comment type="similarity">
    <text evidence="1">Belongs to the glycosyltransferase 32 family.</text>
</comment>
<accession>A0A9P5LMK2</accession>
<protein>
    <recommendedName>
        <fullName evidence="6">Mannosyl phosphorylinositol ceramide synthase SUR1</fullName>
    </recommendedName>
</protein>
<dbReference type="GO" id="GO:0000030">
    <property type="term" value="F:mannosyltransferase activity"/>
    <property type="evidence" value="ECO:0007669"/>
    <property type="project" value="TreeGrafter"/>
</dbReference>
<dbReference type="FunFam" id="3.90.550.20:FF:000005">
    <property type="entry name" value="Unplaced genomic scaffold supercont1.17, whole genome shotgun sequence"/>
    <property type="match status" value="1"/>
</dbReference>
<dbReference type="AlphaFoldDB" id="A0A9P5LMK2"/>
<dbReference type="GO" id="GO:0051999">
    <property type="term" value="P:mannosyl-inositol phosphorylceramide biosynthetic process"/>
    <property type="evidence" value="ECO:0007669"/>
    <property type="project" value="TreeGrafter"/>
</dbReference>
<name>A0A9P5LMK2_9HYPO</name>
<reference evidence="4" key="1">
    <citation type="submission" date="2020-03" db="EMBL/GenBank/DDBJ databases">
        <title>Draft Genome Sequence of Cylindrodendrum hubeiense.</title>
        <authorList>
            <person name="Buettner E."/>
            <person name="Kellner H."/>
        </authorList>
    </citation>
    <scope>NUCLEOTIDE SEQUENCE</scope>
    <source>
        <strain evidence="4">IHI 201604</strain>
    </source>
</reference>
<dbReference type="Pfam" id="PF04488">
    <property type="entry name" value="Gly_transf_sug"/>
    <property type="match status" value="1"/>
</dbReference>
<evidence type="ECO:0000256" key="1">
    <source>
        <dbReference type="ARBA" id="ARBA00009003"/>
    </source>
</evidence>
<dbReference type="EMBL" id="JAANBB010000002">
    <property type="protein sequence ID" value="KAF7557973.1"/>
    <property type="molecule type" value="Genomic_DNA"/>
</dbReference>
<organism evidence="4 5">
    <name type="scientific">Cylindrodendrum hubeiense</name>
    <dbReference type="NCBI Taxonomy" id="595255"/>
    <lineage>
        <taxon>Eukaryota</taxon>
        <taxon>Fungi</taxon>
        <taxon>Dikarya</taxon>
        <taxon>Ascomycota</taxon>
        <taxon>Pezizomycotina</taxon>
        <taxon>Sordariomycetes</taxon>
        <taxon>Hypocreomycetidae</taxon>
        <taxon>Hypocreales</taxon>
        <taxon>Nectriaceae</taxon>
        <taxon>Cylindrodendrum</taxon>
    </lineage>
</organism>
<dbReference type="SUPFAM" id="SSF53448">
    <property type="entry name" value="Nucleotide-diphospho-sugar transferases"/>
    <property type="match status" value="1"/>
</dbReference>
<gene>
    <name evidence="4" type="ORF">G7Z17_g268</name>
</gene>
<evidence type="ECO:0008006" key="6">
    <source>
        <dbReference type="Google" id="ProtNLM"/>
    </source>
</evidence>
<proteinExistence type="inferred from homology"/>
<keyword evidence="5" id="KW-1185">Reference proteome</keyword>
<sequence length="334" mass="38864">MSVRRFRRCLCHPIIILLGFSFALAAIPLLIIYQFERDDVVLRDHLLNLDDHRTSFEHTFHVNSHLPEPHHEETIERIPRIIHQTYITGQVPDKWQPAYKSCQEAHKGGNWTHIMWTDAASRAFIQQSYPWFLRTYDGYPYAIQRVDAIRYFVLYHYGGFYLDLDVGCKKSLEPFRQFDAIFPKTEPFGVSNDMMATSKGHIFFRQLITQLKEHSCQVGTKYPTVMWTTGPVFVTQQLASFLRRQQSQGDATVTVSSSAGTVRVIPLELYASTKYSFFSHHHGSSWHSWDVQVVSFLWRNIWKIGTFIAIITIFAYCQQRLAMRNSKVGVDNTC</sequence>
<dbReference type="Gene3D" id="3.90.550.20">
    <property type="match status" value="1"/>
</dbReference>
<dbReference type="InterPro" id="IPR051706">
    <property type="entry name" value="Glycosyltransferase_domain"/>
</dbReference>
<comment type="caution">
    <text evidence="4">The sequence shown here is derived from an EMBL/GenBank/DDBJ whole genome shotgun (WGS) entry which is preliminary data.</text>
</comment>
<dbReference type="PANTHER" id="PTHR32385:SF15">
    <property type="entry name" value="INOSITOL PHOSPHOCERAMIDE MANNOSYLTRANSFERASE 1"/>
    <property type="match status" value="1"/>
</dbReference>
<evidence type="ECO:0000313" key="4">
    <source>
        <dbReference type="EMBL" id="KAF7557973.1"/>
    </source>
</evidence>
<dbReference type="InterPro" id="IPR029044">
    <property type="entry name" value="Nucleotide-diphossugar_trans"/>
</dbReference>
<evidence type="ECO:0000256" key="3">
    <source>
        <dbReference type="SAM" id="Phobius"/>
    </source>
</evidence>